<keyword evidence="3 6" id="KW-0347">Helicase</keyword>
<evidence type="ECO:0000259" key="5">
    <source>
        <dbReference type="Pfam" id="PF00580"/>
    </source>
</evidence>
<dbReference type="GO" id="GO:0003677">
    <property type="term" value="F:DNA binding"/>
    <property type="evidence" value="ECO:0007669"/>
    <property type="project" value="InterPro"/>
</dbReference>
<evidence type="ECO:0000256" key="4">
    <source>
        <dbReference type="ARBA" id="ARBA00022840"/>
    </source>
</evidence>
<dbReference type="GO" id="GO:0005524">
    <property type="term" value="F:ATP binding"/>
    <property type="evidence" value="ECO:0007669"/>
    <property type="project" value="UniProtKB-KW"/>
</dbReference>
<dbReference type="KEGG" id="bprl:CL2_12480"/>
<dbReference type="EMBL" id="FP929061">
    <property type="protein sequence ID" value="CBL38223.1"/>
    <property type="molecule type" value="Genomic_DNA"/>
</dbReference>
<dbReference type="Pfam" id="PF00580">
    <property type="entry name" value="UvrD-helicase"/>
    <property type="match status" value="1"/>
</dbReference>
<dbReference type="EC" id="3.6.1.-" evidence="6"/>
<evidence type="ECO:0000256" key="2">
    <source>
        <dbReference type="ARBA" id="ARBA00022801"/>
    </source>
</evidence>
<dbReference type="InterPro" id="IPR000212">
    <property type="entry name" value="DNA_helicase_UvrD/REP"/>
</dbReference>
<dbReference type="SUPFAM" id="SSF52540">
    <property type="entry name" value="P-loop containing nucleoside triphosphate hydrolases"/>
    <property type="match status" value="1"/>
</dbReference>
<evidence type="ECO:0000256" key="3">
    <source>
        <dbReference type="ARBA" id="ARBA00022806"/>
    </source>
</evidence>
<dbReference type="GO" id="GO:0043138">
    <property type="term" value="F:3'-5' DNA helicase activity"/>
    <property type="evidence" value="ECO:0007669"/>
    <property type="project" value="TreeGrafter"/>
</dbReference>
<dbReference type="Gene3D" id="3.40.50.300">
    <property type="entry name" value="P-loop containing nucleotide triphosphate hydrolases"/>
    <property type="match status" value="2"/>
</dbReference>
<dbReference type="PANTHER" id="PTHR11070">
    <property type="entry name" value="UVRD / RECB / PCRA DNA HELICASE FAMILY MEMBER"/>
    <property type="match status" value="1"/>
</dbReference>
<accession>D4N028</accession>
<dbReference type="GO" id="GO:0016787">
    <property type="term" value="F:hydrolase activity"/>
    <property type="evidence" value="ECO:0007669"/>
    <property type="project" value="UniProtKB-KW"/>
</dbReference>
<dbReference type="RefSeq" id="WP_008391287.1">
    <property type="nucleotide sequence ID" value="NC_021016.1"/>
</dbReference>
<keyword evidence="1" id="KW-0547">Nucleotide-binding</keyword>
<reference evidence="6 7" key="1">
    <citation type="submission" date="2010-03" db="EMBL/GenBank/DDBJ databases">
        <title>The genome sequence of Clostridiales sp. SSC/2.</title>
        <authorList>
            <consortium name="metaHIT consortium -- http://www.metahit.eu/"/>
            <person name="Pajon A."/>
            <person name="Turner K."/>
            <person name="Parkhill J."/>
            <person name="Duncan S."/>
            <person name="Flint H."/>
        </authorList>
    </citation>
    <scope>NUCLEOTIDE SEQUENCE [LARGE SCALE GENOMIC DNA]</scope>
    <source>
        <strain evidence="6 7">SSC/2</strain>
    </source>
</reference>
<reference evidence="6 7" key="2">
    <citation type="submission" date="2010-03" db="EMBL/GenBank/DDBJ databases">
        <authorList>
            <person name="Pajon A."/>
        </authorList>
    </citation>
    <scope>NUCLEOTIDE SEQUENCE [LARGE SCALE GENOMIC DNA]</scope>
    <source>
        <strain evidence="6 7">SSC/2</strain>
    </source>
</reference>
<proteinExistence type="predicted"/>
<organism evidence="6 7">
    <name type="scientific">Anaerostipes hadrus</name>
    <dbReference type="NCBI Taxonomy" id="649756"/>
    <lineage>
        <taxon>Bacteria</taxon>
        <taxon>Bacillati</taxon>
        <taxon>Bacillota</taxon>
        <taxon>Clostridia</taxon>
        <taxon>Lachnospirales</taxon>
        <taxon>Lachnospiraceae</taxon>
        <taxon>Anaerostipes</taxon>
    </lineage>
</organism>
<dbReference type="PANTHER" id="PTHR11070:SF2">
    <property type="entry name" value="ATP-DEPENDENT DNA HELICASE SRS2"/>
    <property type="match status" value="1"/>
</dbReference>
<keyword evidence="2 6" id="KW-0378">Hydrolase</keyword>
<evidence type="ECO:0000313" key="7">
    <source>
        <dbReference type="Proteomes" id="UP000008960"/>
    </source>
</evidence>
<dbReference type="InterPro" id="IPR027417">
    <property type="entry name" value="P-loop_NTPase"/>
</dbReference>
<sequence length="368" mass="42918">MVNRLIIAAAGSGKTTYLVKHAMQQLDSVLITTYTIANELEIRKKFIEINGCVPHNITIQTWYTFLLQHGVRPFQGVVLDDKIRGMILVNGKSGKKYDGKHGPVYYSEKDYREFYFTNKMKIYSDKISKFVCRCEKETKGKVSQRISRIYSNIYIDEIQDLAGYDLEIIKSLLKADCNMMMVGDPRQVTYHTHNEAKYKKYLDGKIQEFIKNECKKIECIIDTDTLNDSYRNNQNICSYASQLYKEFGETGTKQSKLTGHDGVFLVKPDDVNDYLEKFKPMQLREKRTVRVNDKYPVMNMGESKGLTYDRVLIYPTKTMKNWMTDHTKKLKQKTKSQLYVAITRARYSVGIVFDYNEDICIEGIEKYR</sequence>
<dbReference type="GO" id="GO:0000725">
    <property type="term" value="P:recombinational repair"/>
    <property type="evidence" value="ECO:0007669"/>
    <property type="project" value="TreeGrafter"/>
</dbReference>
<evidence type="ECO:0000313" key="6">
    <source>
        <dbReference type="EMBL" id="CBL38223.1"/>
    </source>
</evidence>
<dbReference type="Proteomes" id="UP000008960">
    <property type="component" value="Chromosome"/>
</dbReference>
<keyword evidence="4" id="KW-0067">ATP-binding</keyword>
<dbReference type="PATRIC" id="fig|245018.3.peg.1564"/>
<name>D4N028_ANAHA</name>
<evidence type="ECO:0000256" key="1">
    <source>
        <dbReference type="ARBA" id="ARBA00022741"/>
    </source>
</evidence>
<feature type="domain" description="UvrD-like helicase ATP-binding" evidence="5">
    <location>
        <begin position="136"/>
        <end position="191"/>
    </location>
</feature>
<protein>
    <submittedName>
        <fullName evidence="6">Superfamily I DNA and RNA helicases</fullName>
        <ecNumber evidence="6">3.6.1.-</ecNumber>
    </submittedName>
</protein>
<dbReference type="AlphaFoldDB" id="D4N028"/>
<dbReference type="InterPro" id="IPR014016">
    <property type="entry name" value="UvrD-like_ATP-bd"/>
</dbReference>
<gene>
    <name evidence="6" type="ORF">CL2_12480</name>
</gene>